<sequence>MMLTTTQENNRKRKNKVTDDTDVANKVSPAKIIVIPHNNINIKPLTSRNIKDIQQKLNLTSERQSKLWTKADNGNIDDTSTKNSSIPAIPKILLLSQKLHVKPQPLLNLVKLNNNSITSCNQVAGNSDNPSLPTTNNSQACNCIELTKEREKNEQLIKKLLKEQQTIDELRSEIEKLHNNYANLLKENESLKQDQLEKAENISQYFYDTIPF</sequence>
<feature type="region of interest" description="Disordered" evidence="2">
    <location>
        <begin position="1"/>
        <end position="23"/>
    </location>
</feature>
<keyword evidence="3" id="KW-1185">Reference proteome</keyword>
<keyword evidence="1" id="KW-0175">Coiled coil</keyword>
<proteinExistence type="predicted"/>
<evidence type="ECO:0000313" key="4">
    <source>
        <dbReference type="RefSeq" id="XP_011498270.1"/>
    </source>
</evidence>
<dbReference type="KEGG" id="csol:105362507"/>
<accession>A0AAJ7DVU1</accession>
<evidence type="ECO:0000256" key="2">
    <source>
        <dbReference type="SAM" id="MobiDB-lite"/>
    </source>
</evidence>
<dbReference type="Proteomes" id="UP000695007">
    <property type="component" value="Unplaced"/>
</dbReference>
<protein>
    <submittedName>
        <fullName evidence="4">Uncharacterized protein LOC105362507</fullName>
    </submittedName>
</protein>
<organism evidence="3 4">
    <name type="scientific">Ceratosolen solmsi marchali</name>
    <dbReference type="NCBI Taxonomy" id="326594"/>
    <lineage>
        <taxon>Eukaryota</taxon>
        <taxon>Metazoa</taxon>
        <taxon>Ecdysozoa</taxon>
        <taxon>Arthropoda</taxon>
        <taxon>Hexapoda</taxon>
        <taxon>Insecta</taxon>
        <taxon>Pterygota</taxon>
        <taxon>Neoptera</taxon>
        <taxon>Endopterygota</taxon>
        <taxon>Hymenoptera</taxon>
        <taxon>Apocrita</taxon>
        <taxon>Proctotrupomorpha</taxon>
        <taxon>Chalcidoidea</taxon>
        <taxon>Agaonidae</taxon>
        <taxon>Agaoninae</taxon>
        <taxon>Ceratosolen</taxon>
    </lineage>
</organism>
<dbReference type="AlphaFoldDB" id="A0AAJ7DVU1"/>
<dbReference type="GeneID" id="105362507"/>
<evidence type="ECO:0000313" key="3">
    <source>
        <dbReference type="Proteomes" id="UP000695007"/>
    </source>
</evidence>
<feature type="coiled-coil region" evidence="1">
    <location>
        <begin position="143"/>
        <end position="194"/>
    </location>
</feature>
<dbReference type="RefSeq" id="XP_011498270.1">
    <property type="nucleotide sequence ID" value="XM_011499968.1"/>
</dbReference>
<name>A0AAJ7DVU1_9HYME</name>
<gene>
    <name evidence="4" type="primary">LOC105362507</name>
</gene>
<evidence type="ECO:0000256" key="1">
    <source>
        <dbReference type="SAM" id="Coils"/>
    </source>
</evidence>
<reference evidence="4" key="1">
    <citation type="submission" date="2025-08" db="UniProtKB">
        <authorList>
            <consortium name="RefSeq"/>
        </authorList>
    </citation>
    <scope>IDENTIFICATION</scope>
</reference>